<organism evidence="7 8">
    <name type="scientific">Pyrenophora tritici-repentis</name>
    <dbReference type="NCBI Taxonomy" id="45151"/>
    <lineage>
        <taxon>Eukaryota</taxon>
        <taxon>Fungi</taxon>
        <taxon>Dikarya</taxon>
        <taxon>Ascomycota</taxon>
        <taxon>Pezizomycotina</taxon>
        <taxon>Dothideomycetes</taxon>
        <taxon>Pleosporomycetidae</taxon>
        <taxon>Pleosporales</taxon>
        <taxon>Pleosporineae</taxon>
        <taxon>Pleosporaceae</taxon>
        <taxon>Pyrenophora</taxon>
    </lineage>
</organism>
<gene>
    <name evidence="7" type="ORF">Ptr86124_001782</name>
</gene>
<evidence type="ECO:0000256" key="4">
    <source>
        <dbReference type="ARBA" id="ARBA00022777"/>
    </source>
</evidence>
<protein>
    <submittedName>
        <fullName evidence="7">Protein kinase</fullName>
    </submittedName>
</protein>
<feature type="domain" description="Protein kinase" evidence="6">
    <location>
        <begin position="1"/>
        <end position="171"/>
    </location>
</feature>
<keyword evidence="2" id="KW-0808">Transferase</keyword>
<dbReference type="GO" id="GO:0043484">
    <property type="term" value="P:regulation of RNA splicing"/>
    <property type="evidence" value="ECO:0007669"/>
    <property type="project" value="TreeGrafter"/>
</dbReference>
<dbReference type="InterPro" id="IPR000719">
    <property type="entry name" value="Prot_kinase_dom"/>
</dbReference>
<dbReference type="InterPro" id="IPR051175">
    <property type="entry name" value="CLK_kinases"/>
</dbReference>
<evidence type="ECO:0000313" key="7">
    <source>
        <dbReference type="EMBL" id="KAI1518654.1"/>
    </source>
</evidence>
<keyword evidence="8" id="KW-1185">Reference proteome</keyword>
<dbReference type="GO" id="GO:0005634">
    <property type="term" value="C:nucleus"/>
    <property type="evidence" value="ECO:0007669"/>
    <property type="project" value="TreeGrafter"/>
</dbReference>
<evidence type="ECO:0000256" key="1">
    <source>
        <dbReference type="ARBA" id="ARBA00022527"/>
    </source>
</evidence>
<dbReference type="Proteomes" id="UP000249757">
    <property type="component" value="Unassembled WGS sequence"/>
</dbReference>
<dbReference type="EMBL" id="NRDI02000002">
    <property type="protein sequence ID" value="KAI1518654.1"/>
    <property type="molecule type" value="Genomic_DNA"/>
</dbReference>
<dbReference type="Gene3D" id="1.10.510.10">
    <property type="entry name" value="Transferase(Phosphotransferase) domain 1"/>
    <property type="match status" value="1"/>
</dbReference>
<proteinExistence type="predicted"/>
<accession>A0A922SZF5</accession>
<sequence>MYLTDVYLLQQQIKIIDFGESFLHNDVPETLHTPAVVRAPEVIFGDKLDYRVDLWNMGCMISIYELVVGQPPFDAMSATPVRVARQMLENNSDELPERWQQKWRTMDSEWTVRKVENKFQKWLEECYFDGYRKEDLTREDIVKVGVLVRRLLRLEPSMRASVEEVQRDPWLRDM</sequence>
<dbReference type="PANTHER" id="PTHR45646">
    <property type="entry name" value="SERINE/THREONINE-PROTEIN KINASE DOA-RELATED"/>
    <property type="match status" value="1"/>
</dbReference>
<keyword evidence="4 7" id="KW-0418">Kinase</keyword>
<evidence type="ECO:0000259" key="6">
    <source>
        <dbReference type="PROSITE" id="PS50011"/>
    </source>
</evidence>
<dbReference type="PANTHER" id="PTHR45646:SF11">
    <property type="entry name" value="SERINE_THREONINE-PROTEIN KINASE DOA"/>
    <property type="match status" value="1"/>
</dbReference>
<dbReference type="GO" id="GO:0004674">
    <property type="term" value="F:protein serine/threonine kinase activity"/>
    <property type="evidence" value="ECO:0007669"/>
    <property type="project" value="UniProtKB-KW"/>
</dbReference>
<dbReference type="Pfam" id="PF00069">
    <property type="entry name" value="Pkinase"/>
    <property type="match status" value="1"/>
</dbReference>
<reference evidence="8" key="1">
    <citation type="journal article" date="2022" name="Microb. Genom.">
        <title>A global pangenome for the wheat fungal pathogen Pyrenophora tritici-repentis and prediction of effector protein structural homology.</title>
        <authorList>
            <person name="Moolhuijzen P.M."/>
            <person name="See P.T."/>
            <person name="Shi G."/>
            <person name="Powell H.R."/>
            <person name="Cockram J."/>
            <person name="Jorgensen L.N."/>
            <person name="Benslimane H."/>
            <person name="Strelkov S.E."/>
            <person name="Turner J."/>
            <person name="Liu Z."/>
            <person name="Moffat C.S."/>
        </authorList>
    </citation>
    <scope>NUCLEOTIDE SEQUENCE [LARGE SCALE GENOMIC DNA]</scope>
</reference>
<evidence type="ECO:0000256" key="2">
    <source>
        <dbReference type="ARBA" id="ARBA00022679"/>
    </source>
</evidence>
<comment type="caution">
    <text evidence="7">The sequence shown here is derived from an EMBL/GenBank/DDBJ whole genome shotgun (WGS) entry which is preliminary data.</text>
</comment>
<evidence type="ECO:0000313" key="8">
    <source>
        <dbReference type="Proteomes" id="UP000249757"/>
    </source>
</evidence>
<evidence type="ECO:0000256" key="5">
    <source>
        <dbReference type="ARBA" id="ARBA00022840"/>
    </source>
</evidence>
<keyword evidence="3" id="KW-0547">Nucleotide-binding</keyword>
<dbReference type="GO" id="GO:0005524">
    <property type="term" value="F:ATP binding"/>
    <property type="evidence" value="ECO:0007669"/>
    <property type="project" value="UniProtKB-KW"/>
</dbReference>
<dbReference type="SUPFAM" id="SSF56112">
    <property type="entry name" value="Protein kinase-like (PK-like)"/>
    <property type="match status" value="1"/>
</dbReference>
<dbReference type="PROSITE" id="PS50011">
    <property type="entry name" value="PROTEIN_KINASE_DOM"/>
    <property type="match status" value="1"/>
</dbReference>
<dbReference type="InterPro" id="IPR011009">
    <property type="entry name" value="Kinase-like_dom_sf"/>
</dbReference>
<name>A0A922SZF5_9PLEO</name>
<evidence type="ECO:0000256" key="3">
    <source>
        <dbReference type="ARBA" id="ARBA00022741"/>
    </source>
</evidence>
<keyword evidence="1" id="KW-0723">Serine/threonine-protein kinase</keyword>
<keyword evidence="5" id="KW-0067">ATP-binding</keyword>
<dbReference type="AlphaFoldDB" id="A0A922SZF5"/>